<dbReference type="PANTHER" id="PTHR43289">
    <property type="entry name" value="MITOGEN-ACTIVATED PROTEIN KINASE KINASE KINASE 20-RELATED"/>
    <property type="match status" value="1"/>
</dbReference>
<dbReference type="OrthoDB" id="254931at2"/>
<gene>
    <name evidence="7" type="ORF">PX52LOC_03130</name>
</gene>
<keyword evidence="4 5" id="KW-0067">ATP-binding</keyword>
<evidence type="ECO:0000256" key="4">
    <source>
        <dbReference type="ARBA" id="ARBA00022840"/>
    </source>
</evidence>
<dbReference type="Pfam" id="PF00069">
    <property type="entry name" value="Pkinase"/>
    <property type="match status" value="1"/>
</dbReference>
<dbReference type="Gene3D" id="3.30.200.20">
    <property type="entry name" value="Phosphorylase Kinase, domain 1"/>
    <property type="match status" value="1"/>
</dbReference>
<evidence type="ECO:0000256" key="2">
    <source>
        <dbReference type="ARBA" id="ARBA00022741"/>
    </source>
</evidence>
<evidence type="ECO:0000256" key="3">
    <source>
        <dbReference type="ARBA" id="ARBA00022777"/>
    </source>
</evidence>
<evidence type="ECO:0000256" key="5">
    <source>
        <dbReference type="PROSITE-ProRule" id="PRU10141"/>
    </source>
</evidence>
<dbReference type="RefSeq" id="WP_149110948.1">
    <property type="nucleotide sequence ID" value="NZ_CP042425.1"/>
</dbReference>
<sequence>MPNSRFCPHCRRAVPEHTPNGVCPSCGSVIGPGEDTDRAEETPLAGEADFRLGPADPNATATLAARTLRQETSVAPRTLTPPDIPNHTHLEFLGRGGMGVVFRAIQRPTDREVAVKVMLSFTADSPSHARFLNEIRALAKLKHNGIVPIYEAGECDLGPYFTMEFVDGRTAAQHLRAGTIGPTEAARIVADAAEGVHAAHLQGIIHRDIKPSNILLDREGRVKVTDFGLAKHVGGADMTEQGVVVGTPSYMSPEQADADPDKVTKLADVYCLGSTLFHLATGHAPHRQQTPMATLMQKAQDPTPPPRKFCPTLCPILEAIIVKSMARAPGDRYETAAVLADDLRRWGRGEPTLARPLTRGQKVCRYLRRHRVALTVLLLLPFLASGVAIAKREADPKRQLARALLRGEKVVLVDGKGLRVPASWDANEGKLTNDILGDGTVGFETQLESLLRLVDDPMTDNYRIEAELRHCSIAGAGDSFVGLYFGLDETTAGDGTPVTRLFTIRYSDFWKSNEINSPLVAAAHRLQVKDVWLLREGGWYEWYTSYPSAGDPRALAFQPKSDSVYRNVWRKLALDVSPGGVRVTWKLDEQSPPQVMDLPVSVLDQALLDPNMRRKTAGGVDIRPRPWSPRRPIGVLAHAAAVTIRNVELTPAPMN</sequence>
<reference evidence="8" key="1">
    <citation type="submission" date="2019-08" db="EMBL/GenBank/DDBJ databases">
        <title>Limnoglobus roseus gen. nov., sp. nov., a novel freshwater planctomycete with a giant genome from the family Gemmataceae.</title>
        <authorList>
            <person name="Kulichevskaya I.S."/>
            <person name="Naumoff D.G."/>
            <person name="Miroshnikov K."/>
            <person name="Ivanova A."/>
            <person name="Philippov D.A."/>
            <person name="Hakobyan A."/>
            <person name="Rijpstra I.C."/>
            <person name="Sinninghe Damste J.S."/>
            <person name="Liesack W."/>
            <person name="Dedysh S.N."/>
        </authorList>
    </citation>
    <scope>NUCLEOTIDE SEQUENCE [LARGE SCALE GENOMIC DNA]</scope>
    <source>
        <strain evidence="8">PX52</strain>
    </source>
</reference>
<keyword evidence="7" id="KW-0723">Serine/threonine-protein kinase</keyword>
<keyword evidence="3 7" id="KW-0418">Kinase</keyword>
<dbReference type="GO" id="GO:0005524">
    <property type="term" value="F:ATP binding"/>
    <property type="evidence" value="ECO:0007669"/>
    <property type="project" value="UniProtKB-UniRule"/>
</dbReference>
<dbReference type="PROSITE" id="PS50011">
    <property type="entry name" value="PROTEIN_KINASE_DOM"/>
    <property type="match status" value="1"/>
</dbReference>
<dbReference type="CDD" id="cd14014">
    <property type="entry name" value="STKc_PknB_like"/>
    <property type="match status" value="1"/>
</dbReference>
<dbReference type="SMART" id="SM00220">
    <property type="entry name" value="S_TKc"/>
    <property type="match status" value="1"/>
</dbReference>
<evidence type="ECO:0000259" key="6">
    <source>
        <dbReference type="PROSITE" id="PS50011"/>
    </source>
</evidence>
<name>A0A5C1ABV2_9BACT</name>
<dbReference type="Proteomes" id="UP000324974">
    <property type="component" value="Chromosome"/>
</dbReference>
<proteinExistence type="predicted"/>
<evidence type="ECO:0000313" key="7">
    <source>
        <dbReference type="EMBL" id="QEL16190.1"/>
    </source>
</evidence>
<dbReference type="KEGG" id="lrs:PX52LOC_03130"/>
<dbReference type="InterPro" id="IPR008271">
    <property type="entry name" value="Ser/Thr_kinase_AS"/>
</dbReference>
<dbReference type="PANTHER" id="PTHR43289:SF6">
    <property type="entry name" value="SERINE_THREONINE-PROTEIN KINASE NEKL-3"/>
    <property type="match status" value="1"/>
</dbReference>
<keyword evidence="8" id="KW-1185">Reference proteome</keyword>
<dbReference type="PROSITE" id="PS00107">
    <property type="entry name" value="PROTEIN_KINASE_ATP"/>
    <property type="match status" value="1"/>
</dbReference>
<dbReference type="EMBL" id="CP042425">
    <property type="protein sequence ID" value="QEL16190.1"/>
    <property type="molecule type" value="Genomic_DNA"/>
</dbReference>
<evidence type="ECO:0000313" key="8">
    <source>
        <dbReference type="Proteomes" id="UP000324974"/>
    </source>
</evidence>
<accession>A0A5C1ABV2</accession>
<feature type="binding site" evidence="5">
    <location>
        <position position="116"/>
    </location>
    <ligand>
        <name>ATP</name>
        <dbReference type="ChEBI" id="CHEBI:30616"/>
    </ligand>
</feature>
<dbReference type="InterPro" id="IPR017441">
    <property type="entry name" value="Protein_kinase_ATP_BS"/>
</dbReference>
<dbReference type="Gene3D" id="1.10.510.10">
    <property type="entry name" value="Transferase(Phosphotransferase) domain 1"/>
    <property type="match status" value="1"/>
</dbReference>
<dbReference type="SUPFAM" id="SSF56112">
    <property type="entry name" value="Protein kinase-like (PK-like)"/>
    <property type="match status" value="1"/>
</dbReference>
<dbReference type="AlphaFoldDB" id="A0A5C1ABV2"/>
<evidence type="ECO:0000256" key="1">
    <source>
        <dbReference type="ARBA" id="ARBA00022679"/>
    </source>
</evidence>
<keyword evidence="2 5" id="KW-0547">Nucleotide-binding</keyword>
<dbReference type="InterPro" id="IPR000719">
    <property type="entry name" value="Prot_kinase_dom"/>
</dbReference>
<protein>
    <submittedName>
        <fullName evidence="7">Serine/threonine protein kinase</fullName>
    </submittedName>
</protein>
<dbReference type="GO" id="GO:0004674">
    <property type="term" value="F:protein serine/threonine kinase activity"/>
    <property type="evidence" value="ECO:0007669"/>
    <property type="project" value="UniProtKB-KW"/>
</dbReference>
<organism evidence="7 8">
    <name type="scientific">Limnoglobus roseus</name>
    <dbReference type="NCBI Taxonomy" id="2598579"/>
    <lineage>
        <taxon>Bacteria</taxon>
        <taxon>Pseudomonadati</taxon>
        <taxon>Planctomycetota</taxon>
        <taxon>Planctomycetia</taxon>
        <taxon>Gemmatales</taxon>
        <taxon>Gemmataceae</taxon>
        <taxon>Limnoglobus</taxon>
    </lineage>
</organism>
<dbReference type="PROSITE" id="PS00108">
    <property type="entry name" value="PROTEIN_KINASE_ST"/>
    <property type="match status" value="1"/>
</dbReference>
<feature type="domain" description="Protein kinase" evidence="6">
    <location>
        <begin position="87"/>
        <end position="353"/>
    </location>
</feature>
<keyword evidence="1" id="KW-0808">Transferase</keyword>
<dbReference type="InterPro" id="IPR011009">
    <property type="entry name" value="Kinase-like_dom_sf"/>
</dbReference>